<accession>A0ABV7RRT9</accession>
<name>A0ABV7RRT9_9GAMM</name>
<evidence type="ECO:0000313" key="4">
    <source>
        <dbReference type="EMBL" id="MFC3552314.1"/>
    </source>
</evidence>
<dbReference type="PANTHER" id="PTHR12558:SF13">
    <property type="entry name" value="CELL DIVISION CYCLE PROTEIN 27 HOMOLOG"/>
    <property type="match status" value="1"/>
</dbReference>
<sequence>MSKLSIRKHSLLAAAIGTVLVFGAISQVNAQTAQQRADERRAQKGAQKGQSAKAEEQYPQATRQSPETKATSKGGAKLQKMMKLYDDEKGADARAVADEIIANPASNAYEHAFAAQIGAQIAYDADDTATAMAYLNKAIEFNGLDNNGHYGAMFMLAQLQLQEDQYAESLKTFDRFFAETKSQKPEQLVLKGNVLYRLERYPEAAAVLKQAIDASPEPKAEWQQLLMATYAESGQAGEAVKIAEGLAAKNPADKRAQLNLAAVYQQNDMLDKAAVVLEKLRASGQLTDDKEYRQLYATYLNMDGKEKEAAKVITEGLEKGVLKPDYQVYLAMAQSYYFSDQVAPAIDAYKKAAPLAPDGEAYLNLARVLWQEDRIPEAKEAAKQAIAKGVKKPDDAKKILALPAK</sequence>
<proteinExistence type="predicted"/>
<dbReference type="Pfam" id="PF13432">
    <property type="entry name" value="TPR_16"/>
    <property type="match status" value="2"/>
</dbReference>
<reference evidence="5" key="1">
    <citation type="journal article" date="2019" name="Int. J. Syst. Evol. Microbiol.">
        <title>The Global Catalogue of Microorganisms (GCM) 10K type strain sequencing project: providing services to taxonomists for standard genome sequencing and annotation.</title>
        <authorList>
            <consortium name="The Broad Institute Genomics Platform"/>
            <consortium name="The Broad Institute Genome Sequencing Center for Infectious Disease"/>
            <person name="Wu L."/>
            <person name="Ma J."/>
        </authorList>
    </citation>
    <scope>NUCLEOTIDE SEQUENCE [LARGE SCALE GENOMIC DNA]</scope>
    <source>
        <strain evidence="5">KCTC 42875</strain>
    </source>
</reference>
<feature type="repeat" description="TPR" evidence="1">
    <location>
        <begin position="185"/>
        <end position="218"/>
    </location>
</feature>
<dbReference type="PANTHER" id="PTHR12558">
    <property type="entry name" value="CELL DIVISION CYCLE 16,23,27"/>
    <property type="match status" value="1"/>
</dbReference>
<dbReference type="EMBL" id="JBHRXK010000009">
    <property type="protein sequence ID" value="MFC3552314.1"/>
    <property type="molecule type" value="Genomic_DNA"/>
</dbReference>
<feature type="signal peptide" evidence="3">
    <location>
        <begin position="1"/>
        <end position="30"/>
    </location>
</feature>
<evidence type="ECO:0000256" key="2">
    <source>
        <dbReference type="SAM" id="MobiDB-lite"/>
    </source>
</evidence>
<dbReference type="InterPro" id="IPR011990">
    <property type="entry name" value="TPR-like_helical_dom_sf"/>
</dbReference>
<evidence type="ECO:0000256" key="3">
    <source>
        <dbReference type="SAM" id="SignalP"/>
    </source>
</evidence>
<keyword evidence="3" id="KW-0732">Signal</keyword>
<keyword evidence="5" id="KW-1185">Reference proteome</keyword>
<dbReference type="SMART" id="SM00028">
    <property type="entry name" value="TPR"/>
    <property type="match status" value="3"/>
</dbReference>
<keyword evidence="1" id="KW-0802">TPR repeat</keyword>
<gene>
    <name evidence="4" type="ORF">ACFOLC_15015</name>
</gene>
<evidence type="ECO:0000256" key="1">
    <source>
        <dbReference type="PROSITE-ProRule" id="PRU00339"/>
    </source>
</evidence>
<feature type="compositionally biased region" description="Polar residues" evidence="2">
    <location>
        <begin position="59"/>
        <end position="71"/>
    </location>
</feature>
<dbReference type="RefSeq" id="WP_386760075.1">
    <property type="nucleotide sequence ID" value="NZ_JBHRXK010000009.1"/>
</dbReference>
<dbReference type="Gene3D" id="1.25.40.10">
    <property type="entry name" value="Tetratricopeptide repeat domain"/>
    <property type="match status" value="2"/>
</dbReference>
<dbReference type="Proteomes" id="UP001595740">
    <property type="component" value="Unassembled WGS sequence"/>
</dbReference>
<dbReference type="InterPro" id="IPR019734">
    <property type="entry name" value="TPR_rpt"/>
</dbReference>
<feature type="region of interest" description="Disordered" evidence="2">
    <location>
        <begin position="35"/>
        <end position="76"/>
    </location>
</feature>
<dbReference type="Pfam" id="PF14559">
    <property type="entry name" value="TPR_19"/>
    <property type="match status" value="1"/>
</dbReference>
<comment type="caution">
    <text evidence="4">The sequence shown here is derived from an EMBL/GenBank/DDBJ whole genome shotgun (WGS) entry which is preliminary data.</text>
</comment>
<dbReference type="SUPFAM" id="SSF48452">
    <property type="entry name" value="TPR-like"/>
    <property type="match status" value="2"/>
</dbReference>
<feature type="repeat" description="TPR" evidence="1">
    <location>
        <begin position="326"/>
        <end position="359"/>
    </location>
</feature>
<dbReference type="PROSITE" id="PS50005">
    <property type="entry name" value="TPR"/>
    <property type="match status" value="2"/>
</dbReference>
<organism evidence="4 5">
    <name type="scientific">Lysobacter cavernae</name>
    <dbReference type="NCBI Taxonomy" id="1685901"/>
    <lineage>
        <taxon>Bacteria</taxon>
        <taxon>Pseudomonadati</taxon>
        <taxon>Pseudomonadota</taxon>
        <taxon>Gammaproteobacteria</taxon>
        <taxon>Lysobacterales</taxon>
        <taxon>Lysobacteraceae</taxon>
        <taxon>Lysobacter</taxon>
    </lineage>
</organism>
<evidence type="ECO:0000313" key="5">
    <source>
        <dbReference type="Proteomes" id="UP001595740"/>
    </source>
</evidence>
<protein>
    <submittedName>
        <fullName evidence="4">Tetratricopeptide repeat protein</fullName>
    </submittedName>
</protein>
<feature type="chain" id="PRO_5047342031" evidence="3">
    <location>
        <begin position="31"/>
        <end position="405"/>
    </location>
</feature>